<sequence>MWIVFVLLFCGIVEFIMRRRLKIKNRGFFGRYEFHSIKLEKADRIFSWIFILLVIFAILFSFPLTVMVFGYLLITTFIRGIDEWTYERKTKEFMLTWSASGVFCLLCIYYASDLIR</sequence>
<name>A0A1L3MTF4_9BACI</name>
<dbReference type="AlphaFoldDB" id="A0A1L3MTF4"/>
<gene>
    <name evidence="2" type="ORF">A9C19_13140</name>
</gene>
<evidence type="ECO:0000256" key="1">
    <source>
        <dbReference type="SAM" id="Phobius"/>
    </source>
</evidence>
<evidence type="ECO:0000313" key="3">
    <source>
        <dbReference type="Proteomes" id="UP000181936"/>
    </source>
</evidence>
<accession>A0A1L3MTF4</accession>
<keyword evidence="1" id="KW-0472">Membrane</keyword>
<organism evidence="2 3">
    <name type="scientific">Bacillus weihaiensis</name>
    <dbReference type="NCBI Taxonomy" id="1547283"/>
    <lineage>
        <taxon>Bacteria</taxon>
        <taxon>Bacillati</taxon>
        <taxon>Bacillota</taxon>
        <taxon>Bacilli</taxon>
        <taxon>Bacillales</taxon>
        <taxon>Bacillaceae</taxon>
        <taxon>Bacillus</taxon>
    </lineage>
</organism>
<dbReference type="KEGG" id="bwh:A9C19_13140"/>
<protein>
    <recommendedName>
        <fullName evidence="4">DUF4181 domain-containing protein</fullName>
    </recommendedName>
</protein>
<keyword evidence="1" id="KW-0812">Transmembrane</keyword>
<feature type="transmembrane region" description="Helical" evidence="1">
    <location>
        <begin position="94"/>
        <end position="112"/>
    </location>
</feature>
<proteinExistence type="predicted"/>
<reference evidence="2 3" key="1">
    <citation type="journal article" date="2016" name="Sci. Rep.">
        <title>Complete genome sequence and transcriptomic analysis of a novel marine strain Bacillus weihaiensis reveals the mechanism of brown algae degradation.</title>
        <authorList>
            <person name="Zhu Y."/>
            <person name="Chen P."/>
            <person name="Bao Y."/>
            <person name="Men Y."/>
            <person name="Zeng Y."/>
            <person name="Yang J."/>
            <person name="Sun J."/>
            <person name="Sun Y."/>
        </authorList>
    </citation>
    <scope>NUCLEOTIDE SEQUENCE [LARGE SCALE GENOMIC DNA]</scope>
    <source>
        <strain evidence="2 3">Alg07</strain>
    </source>
</reference>
<dbReference type="Proteomes" id="UP000181936">
    <property type="component" value="Chromosome"/>
</dbReference>
<keyword evidence="3" id="KW-1185">Reference proteome</keyword>
<dbReference type="RefSeq" id="WP_072580410.1">
    <property type="nucleotide sequence ID" value="NZ_CP016020.1"/>
</dbReference>
<feature type="transmembrane region" description="Helical" evidence="1">
    <location>
        <begin position="45"/>
        <end position="74"/>
    </location>
</feature>
<dbReference type="Pfam" id="PF13789">
    <property type="entry name" value="DUF4181"/>
    <property type="match status" value="1"/>
</dbReference>
<dbReference type="InterPro" id="IPR025441">
    <property type="entry name" value="DUF4181"/>
</dbReference>
<evidence type="ECO:0000313" key="2">
    <source>
        <dbReference type="EMBL" id="APH05617.1"/>
    </source>
</evidence>
<evidence type="ECO:0008006" key="4">
    <source>
        <dbReference type="Google" id="ProtNLM"/>
    </source>
</evidence>
<dbReference type="OrthoDB" id="2455559at2"/>
<keyword evidence="1" id="KW-1133">Transmembrane helix</keyword>
<dbReference type="EMBL" id="CP016020">
    <property type="protein sequence ID" value="APH05617.1"/>
    <property type="molecule type" value="Genomic_DNA"/>
</dbReference>